<gene>
    <name evidence="10" type="primary">tuf</name>
    <name evidence="12" type="ORF">A2310_03245</name>
</gene>
<dbReference type="EC" id="3.6.5.3" evidence="10"/>
<dbReference type="InterPro" id="IPR000795">
    <property type="entry name" value="T_Tr_GTP-bd_dom"/>
</dbReference>
<keyword evidence="4 10" id="KW-0251">Elongation factor</keyword>
<evidence type="ECO:0000256" key="10">
    <source>
        <dbReference type="HAMAP-Rule" id="MF_00118"/>
    </source>
</evidence>
<dbReference type="InterPro" id="IPR004541">
    <property type="entry name" value="Transl_elong_EFTu/EF1A_bac/org"/>
</dbReference>
<evidence type="ECO:0000256" key="7">
    <source>
        <dbReference type="ARBA" id="ARBA00022917"/>
    </source>
</evidence>
<evidence type="ECO:0000256" key="2">
    <source>
        <dbReference type="ARBA" id="ARBA00022490"/>
    </source>
</evidence>
<keyword evidence="10" id="KW-0479">Metal-binding</keyword>
<dbReference type="EMBL" id="MEUB01000041">
    <property type="protein sequence ID" value="OGC21473.1"/>
    <property type="molecule type" value="Genomic_DNA"/>
</dbReference>
<feature type="domain" description="Tr-type G" evidence="11">
    <location>
        <begin position="10"/>
        <end position="206"/>
    </location>
</feature>
<dbReference type="NCBIfam" id="TIGR00231">
    <property type="entry name" value="small_GTP"/>
    <property type="match status" value="1"/>
</dbReference>
<dbReference type="STRING" id="1802579.A2310_03245"/>
<dbReference type="AlphaFoldDB" id="A0A1F4SP49"/>
<dbReference type="PANTHER" id="PTHR43721">
    <property type="entry name" value="ELONGATION FACTOR TU-RELATED"/>
    <property type="match status" value="1"/>
</dbReference>
<dbReference type="Pfam" id="PF03144">
    <property type="entry name" value="GTP_EFTU_D2"/>
    <property type="match status" value="1"/>
</dbReference>
<evidence type="ECO:0000256" key="8">
    <source>
        <dbReference type="ARBA" id="ARBA00023134"/>
    </source>
</evidence>
<evidence type="ECO:0000256" key="6">
    <source>
        <dbReference type="ARBA" id="ARBA00022842"/>
    </source>
</evidence>
<evidence type="ECO:0000256" key="9">
    <source>
        <dbReference type="ARBA" id="ARBA00029554"/>
    </source>
</evidence>
<evidence type="ECO:0000313" key="13">
    <source>
        <dbReference type="Proteomes" id="UP000178417"/>
    </source>
</evidence>
<dbReference type="CDD" id="cd03707">
    <property type="entry name" value="EFTU_III"/>
    <property type="match status" value="1"/>
</dbReference>
<dbReference type="InterPro" id="IPR005225">
    <property type="entry name" value="Small_GTP-bd"/>
</dbReference>
<comment type="catalytic activity">
    <reaction evidence="10">
        <text>GTP + H2O = GDP + phosphate + H(+)</text>
        <dbReference type="Rhea" id="RHEA:19669"/>
        <dbReference type="ChEBI" id="CHEBI:15377"/>
        <dbReference type="ChEBI" id="CHEBI:15378"/>
        <dbReference type="ChEBI" id="CHEBI:37565"/>
        <dbReference type="ChEBI" id="CHEBI:43474"/>
        <dbReference type="ChEBI" id="CHEBI:58189"/>
        <dbReference type="EC" id="3.6.5.3"/>
    </reaction>
</comment>
<dbReference type="SUPFAM" id="SSF50447">
    <property type="entry name" value="Translation proteins"/>
    <property type="match status" value="1"/>
</dbReference>
<dbReference type="Pfam" id="PF03143">
    <property type="entry name" value="GTP_EFTU_D3"/>
    <property type="match status" value="1"/>
</dbReference>
<dbReference type="Gene3D" id="3.40.50.300">
    <property type="entry name" value="P-loop containing nucleotide triphosphate hydrolases"/>
    <property type="match status" value="1"/>
</dbReference>
<dbReference type="NCBIfam" id="NF009373">
    <property type="entry name" value="PRK12736.1"/>
    <property type="match status" value="1"/>
</dbReference>
<dbReference type="InterPro" id="IPR041709">
    <property type="entry name" value="EF-Tu_GTP-bd"/>
</dbReference>
<dbReference type="CDD" id="cd03697">
    <property type="entry name" value="EFTU_II"/>
    <property type="match status" value="1"/>
</dbReference>
<dbReference type="InterPro" id="IPR050055">
    <property type="entry name" value="EF-Tu_GTPase"/>
</dbReference>
<dbReference type="SUPFAM" id="SSF50465">
    <property type="entry name" value="EF-Tu/eEF-1alpha/eIF2-gamma C-terminal domain"/>
    <property type="match status" value="1"/>
</dbReference>
<dbReference type="NCBIfam" id="TIGR00485">
    <property type="entry name" value="EF-Tu"/>
    <property type="match status" value="1"/>
</dbReference>
<dbReference type="PANTHER" id="PTHR43721:SF22">
    <property type="entry name" value="ELONGATION FACTOR TU, MITOCHONDRIAL"/>
    <property type="match status" value="1"/>
</dbReference>
<comment type="similarity">
    <text evidence="1 10">Belongs to the TRAFAC class translation factor GTPase superfamily. Classic translation factor GTPase family. EF-Tu/EF-1A subfamily.</text>
</comment>
<dbReference type="GO" id="GO:0003746">
    <property type="term" value="F:translation elongation factor activity"/>
    <property type="evidence" value="ECO:0007669"/>
    <property type="project" value="UniProtKB-UniRule"/>
</dbReference>
<evidence type="ECO:0000256" key="1">
    <source>
        <dbReference type="ARBA" id="ARBA00007249"/>
    </source>
</evidence>
<dbReference type="InterPro" id="IPR004160">
    <property type="entry name" value="Transl_elong_EFTu/EF1A_C"/>
</dbReference>
<name>A0A1F4SP49_UNCSA</name>
<evidence type="ECO:0000256" key="5">
    <source>
        <dbReference type="ARBA" id="ARBA00022801"/>
    </source>
</evidence>
<dbReference type="PRINTS" id="PR00315">
    <property type="entry name" value="ELONGATNFCT"/>
</dbReference>
<keyword evidence="6 10" id="KW-0460">Magnesium</keyword>
<dbReference type="Pfam" id="PF00009">
    <property type="entry name" value="GTP_EFTU"/>
    <property type="match status" value="1"/>
</dbReference>
<comment type="subunit">
    <text evidence="10">Monomer.</text>
</comment>
<dbReference type="InterPro" id="IPR027417">
    <property type="entry name" value="P-loop_NTPase"/>
</dbReference>
<evidence type="ECO:0000256" key="3">
    <source>
        <dbReference type="ARBA" id="ARBA00022741"/>
    </source>
</evidence>
<feature type="binding site" evidence="10">
    <location>
        <begin position="19"/>
        <end position="26"/>
    </location>
    <ligand>
        <name>GTP</name>
        <dbReference type="ChEBI" id="CHEBI:37565"/>
    </ligand>
</feature>
<dbReference type="InterPro" id="IPR033720">
    <property type="entry name" value="EFTU_2"/>
</dbReference>
<dbReference type="InterPro" id="IPR009000">
    <property type="entry name" value="Transl_B-barrel_sf"/>
</dbReference>
<comment type="caution">
    <text evidence="12">The sequence shown here is derived from an EMBL/GenBank/DDBJ whole genome shotgun (WGS) entry which is preliminary data.</text>
</comment>
<dbReference type="GO" id="GO:0005525">
    <property type="term" value="F:GTP binding"/>
    <property type="evidence" value="ECO:0007669"/>
    <property type="project" value="UniProtKB-UniRule"/>
</dbReference>
<keyword evidence="5 10" id="KW-0378">Hydrolase</keyword>
<dbReference type="InterPro" id="IPR004161">
    <property type="entry name" value="EFTu-like_2"/>
</dbReference>
<feature type="binding site" evidence="10">
    <location>
        <position position="26"/>
    </location>
    <ligand>
        <name>Mg(2+)</name>
        <dbReference type="ChEBI" id="CHEBI:18420"/>
    </ligand>
</feature>
<dbReference type="NCBIfam" id="NF000766">
    <property type="entry name" value="PRK00049.1"/>
    <property type="match status" value="1"/>
</dbReference>
<sequence>MAREKFERKKPHLNVGTIGHVDHGKTTLTSAITNVLAQKGFAKAKKFDEIDAAPEEKARGITIAIAHVEYETEKRHYAHIDCPGHADYVKNMVIGAAQMDGAILVVSAADGPMPQTREHILLARQVNVPNVIVFLNKCDMVDDLELIDLVEVEIRELLAKYGYPGDKIPIIKGSALKAMESPTDPEAAKCILELTAALDAYLPDPERPIDKPFLMPIEDVFSITGRGTVGTGRIERGKVDVGEEVEIIGLGAHKKATVTGVEMFRKTLDEGLAGDNVGLLLRGIEKEELKRGMVAAKTGSVKPHTKFLAQVYVLKKEEGGRHTPFFPGYKPQFFIRTTDVTGEIKLPDKVEMVMPGDNIEMTVELIAEVAVEEGMRFAIREGGHTVGAGAVTKIIE</sequence>
<dbReference type="Gene3D" id="2.40.30.10">
    <property type="entry name" value="Translation factors"/>
    <property type="match status" value="2"/>
</dbReference>
<keyword evidence="3 10" id="KW-0547">Nucleotide-binding</keyword>
<reference evidence="12 13" key="1">
    <citation type="journal article" date="2016" name="Nat. Commun.">
        <title>Thousands of microbial genomes shed light on interconnected biogeochemical processes in an aquifer system.</title>
        <authorList>
            <person name="Anantharaman K."/>
            <person name="Brown C.T."/>
            <person name="Hug L.A."/>
            <person name="Sharon I."/>
            <person name="Castelle C.J."/>
            <person name="Probst A.J."/>
            <person name="Thomas B.C."/>
            <person name="Singh A."/>
            <person name="Wilkins M.J."/>
            <person name="Karaoz U."/>
            <person name="Brodie E.L."/>
            <person name="Williams K.H."/>
            <person name="Hubbard S.S."/>
            <person name="Banfield J.F."/>
        </authorList>
    </citation>
    <scope>NUCLEOTIDE SEQUENCE [LARGE SCALE GENOMIC DNA]</scope>
</reference>
<dbReference type="FunFam" id="2.40.30.10:FF:000001">
    <property type="entry name" value="Elongation factor Tu"/>
    <property type="match status" value="1"/>
</dbReference>
<dbReference type="PROSITE" id="PS51722">
    <property type="entry name" value="G_TR_2"/>
    <property type="match status" value="1"/>
</dbReference>
<evidence type="ECO:0000256" key="4">
    <source>
        <dbReference type="ARBA" id="ARBA00022768"/>
    </source>
</evidence>
<dbReference type="CDD" id="cd01884">
    <property type="entry name" value="EF_Tu"/>
    <property type="match status" value="1"/>
</dbReference>
<proteinExistence type="inferred from homology"/>
<keyword evidence="8 10" id="KW-0342">GTP-binding</keyword>
<dbReference type="PROSITE" id="PS00301">
    <property type="entry name" value="G_TR_1"/>
    <property type="match status" value="1"/>
</dbReference>
<comment type="subcellular location">
    <subcellularLocation>
        <location evidence="10">Cytoplasm</location>
    </subcellularLocation>
</comment>
<feature type="binding site" evidence="10">
    <location>
        <begin position="136"/>
        <end position="139"/>
    </location>
    <ligand>
        <name>GTP</name>
        <dbReference type="ChEBI" id="CHEBI:37565"/>
    </ligand>
</feature>
<dbReference type="Proteomes" id="UP000178417">
    <property type="component" value="Unassembled WGS sequence"/>
</dbReference>
<dbReference type="InterPro" id="IPR009001">
    <property type="entry name" value="Transl_elong_EF1A/Init_IF2_C"/>
</dbReference>
<feature type="binding site" evidence="10">
    <location>
        <begin position="81"/>
        <end position="85"/>
    </location>
    <ligand>
        <name>GTP</name>
        <dbReference type="ChEBI" id="CHEBI:37565"/>
    </ligand>
</feature>
<dbReference type="GO" id="GO:0000287">
    <property type="term" value="F:magnesium ion binding"/>
    <property type="evidence" value="ECO:0007669"/>
    <property type="project" value="UniProtKB-UniRule"/>
</dbReference>
<dbReference type="NCBIfam" id="NF009372">
    <property type="entry name" value="PRK12735.1"/>
    <property type="match status" value="1"/>
</dbReference>
<comment type="function">
    <text evidence="10">GTP hydrolase that promotes the GTP-dependent binding of aminoacyl-tRNA to the A-site of ribosomes during protein biosynthesis.</text>
</comment>
<keyword evidence="7 10" id="KW-0648">Protein biosynthesis</keyword>
<dbReference type="GO" id="GO:0005829">
    <property type="term" value="C:cytosol"/>
    <property type="evidence" value="ECO:0007669"/>
    <property type="project" value="TreeGrafter"/>
</dbReference>
<organism evidence="12 13">
    <name type="scientific">candidate division WOR-1 bacterium RIFOXYB2_FULL_37_13</name>
    <dbReference type="NCBI Taxonomy" id="1802579"/>
    <lineage>
        <taxon>Bacteria</taxon>
        <taxon>Bacillati</taxon>
        <taxon>Saganbacteria</taxon>
    </lineage>
</organism>
<evidence type="ECO:0000259" key="11">
    <source>
        <dbReference type="PROSITE" id="PS51722"/>
    </source>
</evidence>
<dbReference type="InterPro" id="IPR031157">
    <property type="entry name" value="G_TR_CS"/>
</dbReference>
<protein>
    <recommendedName>
        <fullName evidence="9 10">Elongation factor Tu</fullName>
        <shortName evidence="10">EF-Tu</shortName>
        <ecNumber evidence="10">3.6.5.3</ecNumber>
    </recommendedName>
</protein>
<dbReference type="SUPFAM" id="SSF52540">
    <property type="entry name" value="P-loop containing nucleoside triphosphate hydrolases"/>
    <property type="match status" value="1"/>
</dbReference>
<evidence type="ECO:0000313" key="12">
    <source>
        <dbReference type="EMBL" id="OGC21473.1"/>
    </source>
</evidence>
<dbReference type="GO" id="GO:0003924">
    <property type="term" value="F:GTPase activity"/>
    <property type="evidence" value="ECO:0007669"/>
    <property type="project" value="UniProtKB-UniRule"/>
</dbReference>
<dbReference type="HAMAP" id="MF_00118_B">
    <property type="entry name" value="EF_Tu_B"/>
    <property type="match status" value="1"/>
</dbReference>
<keyword evidence="2 10" id="KW-0963">Cytoplasm</keyword>
<accession>A0A1F4SP49</accession>
<dbReference type="FunFam" id="3.40.50.300:FF:000003">
    <property type="entry name" value="Elongation factor Tu"/>
    <property type="match status" value="1"/>
</dbReference>